<dbReference type="AlphaFoldDB" id="A0A0C7MYJ0"/>
<organism evidence="1 2">
    <name type="scientific">Lachancea lanzarotensis</name>
    <dbReference type="NCBI Taxonomy" id="1245769"/>
    <lineage>
        <taxon>Eukaryota</taxon>
        <taxon>Fungi</taxon>
        <taxon>Dikarya</taxon>
        <taxon>Ascomycota</taxon>
        <taxon>Saccharomycotina</taxon>
        <taxon>Saccharomycetes</taxon>
        <taxon>Saccharomycetales</taxon>
        <taxon>Saccharomycetaceae</taxon>
        <taxon>Lachancea</taxon>
    </lineage>
</organism>
<reference evidence="1 2" key="1">
    <citation type="submission" date="2014-12" db="EMBL/GenBank/DDBJ databases">
        <authorList>
            <person name="Neuveglise Cecile"/>
        </authorList>
    </citation>
    <scope>NUCLEOTIDE SEQUENCE [LARGE SCALE GENOMIC DNA]</scope>
    <source>
        <strain evidence="1 2">CBS 12615</strain>
    </source>
</reference>
<dbReference type="GO" id="GO:0005095">
    <property type="term" value="F:GTPase inhibitor activity"/>
    <property type="evidence" value="ECO:0007669"/>
    <property type="project" value="EnsemblFungi"/>
</dbReference>
<dbReference type="Proteomes" id="UP000054304">
    <property type="component" value="Unassembled WGS sequence"/>
</dbReference>
<gene>
    <name evidence="1" type="ORF">LALA0_S06e05050g</name>
</gene>
<dbReference type="GeneID" id="34686321"/>
<sequence length="553" mass="64321">MNHNNENAMEQPNGFWDYAVGFLNQNDLLSVGRTNTHLHDIAMKRIYRRVVISKSPILRSSEWFLDCGTTYVAGYRSLYKTADQNDLFLYDRIVRLTESPHLHLVEEVVIQEDVFEDKEAGYAVLKGLLNKLMDLDRLKVLDVRDSYLLSEIRLRYLQLSNLRQCQVVGLTDLGQLQSLENIESLELLLTSPDFDNRTLTDNVKTVLASNLRELVVDDLEHSALRLFQFFQEHNMSLKAVRSLKFNHVHGIHDYNKTIRELIPDFLVCVFDLEKLERLEFEGSCEVEGCVCFQEFLMELAPRLTNLRELGLIEKTFATQGDHYTEENWDLAINKFIFHLPNVSHTLQKLAIRHNPPLNGIQKDSVEGNYVRRRTLYDNVLPKLTHLRSLIAPTLLRSLSSYEVLMCDLLWNGCECDQCAKVLPIIDQFIMNHQYYSSPDGCYKDIIPTVFLAYSGDALSRRFITEIDWDLKAWQTCPVSTNWDFHGYESIQHFHDYACHFDESVYVAFTKCLSHFFNSYMDHLVNYLPLLRSCVLSGIYYSVDDSNKHTSIYD</sequence>
<accession>A0A0C7MYJ0</accession>
<proteinExistence type="predicted"/>
<dbReference type="HOGENOM" id="CLU_446963_0_0_1"/>
<dbReference type="RefSeq" id="XP_022629063.1">
    <property type="nucleotide sequence ID" value="XM_022771906.1"/>
</dbReference>
<dbReference type="GO" id="GO:0006897">
    <property type="term" value="P:endocytosis"/>
    <property type="evidence" value="ECO:0007669"/>
    <property type="project" value="EnsemblFungi"/>
</dbReference>
<name>A0A0C7MYJ0_9SACH</name>
<dbReference type="STRING" id="1245769.A0A0C7MYJ0"/>
<protein>
    <submittedName>
        <fullName evidence="1">LALA0S06e05050g1_1</fullName>
    </submittedName>
</protein>
<keyword evidence="2" id="KW-1185">Reference proteome</keyword>
<dbReference type="GO" id="GO:0006623">
    <property type="term" value="P:protein targeting to vacuole"/>
    <property type="evidence" value="ECO:0007669"/>
    <property type="project" value="EnsemblFungi"/>
</dbReference>
<dbReference type="SUPFAM" id="SSF52047">
    <property type="entry name" value="RNI-like"/>
    <property type="match status" value="1"/>
</dbReference>
<evidence type="ECO:0000313" key="1">
    <source>
        <dbReference type="EMBL" id="CEP62841.1"/>
    </source>
</evidence>
<dbReference type="EMBL" id="LN736365">
    <property type="protein sequence ID" value="CEP62841.1"/>
    <property type="molecule type" value="Genomic_DNA"/>
</dbReference>
<dbReference type="OrthoDB" id="3976101at2759"/>
<evidence type="ECO:0000313" key="2">
    <source>
        <dbReference type="Proteomes" id="UP000054304"/>
    </source>
</evidence>